<feature type="compositionally biased region" description="Basic and acidic residues" evidence="1">
    <location>
        <begin position="1"/>
        <end position="16"/>
    </location>
</feature>
<dbReference type="EMBL" id="OV725082">
    <property type="protein sequence ID" value="CAH1405926.1"/>
    <property type="molecule type" value="Genomic_DNA"/>
</dbReference>
<protein>
    <submittedName>
        <fullName evidence="2">Uncharacterized protein</fullName>
    </submittedName>
</protein>
<evidence type="ECO:0000256" key="1">
    <source>
        <dbReference type="SAM" id="MobiDB-lite"/>
    </source>
</evidence>
<dbReference type="AlphaFoldDB" id="A0A9P0MW84"/>
<reference evidence="2" key="1">
    <citation type="submission" date="2022-01" db="EMBL/GenBank/DDBJ databases">
        <authorList>
            <person name="King R."/>
        </authorList>
    </citation>
    <scope>NUCLEOTIDE SEQUENCE</scope>
</reference>
<name>A0A9P0MW84_NEZVI</name>
<evidence type="ECO:0000313" key="2">
    <source>
        <dbReference type="EMBL" id="CAH1405926.1"/>
    </source>
</evidence>
<dbReference type="Proteomes" id="UP001152798">
    <property type="component" value="Chromosome 6"/>
</dbReference>
<accession>A0A9P0MW84</accession>
<keyword evidence="3" id="KW-1185">Reference proteome</keyword>
<organism evidence="2 3">
    <name type="scientific">Nezara viridula</name>
    <name type="common">Southern green stink bug</name>
    <name type="synonym">Cimex viridulus</name>
    <dbReference type="NCBI Taxonomy" id="85310"/>
    <lineage>
        <taxon>Eukaryota</taxon>
        <taxon>Metazoa</taxon>
        <taxon>Ecdysozoa</taxon>
        <taxon>Arthropoda</taxon>
        <taxon>Hexapoda</taxon>
        <taxon>Insecta</taxon>
        <taxon>Pterygota</taxon>
        <taxon>Neoptera</taxon>
        <taxon>Paraneoptera</taxon>
        <taxon>Hemiptera</taxon>
        <taxon>Heteroptera</taxon>
        <taxon>Panheteroptera</taxon>
        <taxon>Pentatomomorpha</taxon>
        <taxon>Pentatomoidea</taxon>
        <taxon>Pentatomidae</taxon>
        <taxon>Pentatominae</taxon>
        <taxon>Nezara</taxon>
    </lineage>
</organism>
<feature type="region of interest" description="Disordered" evidence="1">
    <location>
        <begin position="1"/>
        <end position="22"/>
    </location>
</feature>
<proteinExistence type="predicted"/>
<evidence type="ECO:0000313" key="3">
    <source>
        <dbReference type="Proteomes" id="UP001152798"/>
    </source>
</evidence>
<sequence length="22" mass="2605">MLEGSDRGRRSEERRASGSRRR</sequence>
<gene>
    <name evidence="2" type="ORF">NEZAVI_LOCUS13983</name>
</gene>